<organism evidence="6 7">
    <name type="scientific">Candidatus Uhrbacteria bacterium CG_4_9_14_3_um_filter_41_35</name>
    <dbReference type="NCBI Taxonomy" id="1975034"/>
    <lineage>
        <taxon>Bacteria</taxon>
        <taxon>Candidatus Uhriibacteriota</taxon>
    </lineage>
</organism>
<evidence type="ECO:0000256" key="1">
    <source>
        <dbReference type="ARBA" id="ARBA00003416"/>
    </source>
</evidence>
<evidence type="ECO:0000313" key="6">
    <source>
        <dbReference type="EMBL" id="PJA47019.1"/>
    </source>
</evidence>
<evidence type="ECO:0000313" key="7">
    <source>
        <dbReference type="Proteomes" id="UP000231263"/>
    </source>
</evidence>
<keyword evidence="3 5" id="KW-0175">Coiled coil</keyword>
<comment type="caution">
    <text evidence="6">The sequence shown here is derived from an EMBL/GenBank/DDBJ whole genome shotgun (WGS) entry which is preliminary data.</text>
</comment>
<dbReference type="AlphaFoldDB" id="A0A2M7XGP0"/>
<proteinExistence type="inferred from homology"/>
<comment type="similarity">
    <text evidence="2">Belongs to the RmuC family.</text>
</comment>
<gene>
    <name evidence="6" type="ORF">CO173_00385</name>
</gene>
<sequence length="368" mass="42183">MIDFDTLLISLLAVLIIILLLKNRRSSENEASQNIIQNIQQIREEIVRSSSDHRKEVQTRLDRVNDQVTKGLGDSNLSMQKQFSETAKIITDVTKHLTELEKTNSQVLNFSEQLQGLQDILKNPKQRGVLGEYWLETLLGNVLPPGNYKMQYSLGFDAKLNQKLIADAVIIVRDQIIPIDAKFSLENYNRMIGEHDKERKDKLEKEFKADIKKRIDETSKYIRREFSTMDFAFMFIPAEGVYYNLLNIEIGAGSNANNLVEYAFQKKVMLVSPTSLYAYLQTVLLGLRELKFEESASDIVKQVGELGKHFRSYSDHYDKLGKHLNTAISQYNQSTDELRKLSKDVNKITNSTAEDVILLEKIQPSVVD</sequence>
<dbReference type="EMBL" id="PFWT01000003">
    <property type="protein sequence ID" value="PJA47019.1"/>
    <property type="molecule type" value="Genomic_DNA"/>
</dbReference>
<reference evidence="7" key="1">
    <citation type="submission" date="2017-09" db="EMBL/GenBank/DDBJ databases">
        <title>Depth-based differentiation of microbial function through sediment-hosted aquifers and enrichment of novel symbionts in the deep terrestrial subsurface.</title>
        <authorList>
            <person name="Probst A.J."/>
            <person name="Ladd B."/>
            <person name="Jarett J.K."/>
            <person name="Geller-Mcgrath D.E."/>
            <person name="Sieber C.M.K."/>
            <person name="Emerson J.B."/>
            <person name="Anantharaman K."/>
            <person name="Thomas B.C."/>
            <person name="Malmstrom R."/>
            <person name="Stieglmeier M."/>
            <person name="Klingl A."/>
            <person name="Woyke T."/>
            <person name="Ryan C.M."/>
            <person name="Banfield J.F."/>
        </authorList>
    </citation>
    <scope>NUCLEOTIDE SEQUENCE [LARGE SCALE GENOMIC DNA]</scope>
</reference>
<evidence type="ECO:0000256" key="3">
    <source>
        <dbReference type="ARBA" id="ARBA00023054"/>
    </source>
</evidence>
<evidence type="ECO:0000256" key="5">
    <source>
        <dbReference type="SAM" id="Coils"/>
    </source>
</evidence>
<comment type="function">
    <text evidence="1">Involved in DNA recombination.</text>
</comment>
<dbReference type="Proteomes" id="UP000231263">
    <property type="component" value="Unassembled WGS sequence"/>
</dbReference>
<evidence type="ECO:0000256" key="2">
    <source>
        <dbReference type="ARBA" id="ARBA00009840"/>
    </source>
</evidence>
<dbReference type="GO" id="GO:0006310">
    <property type="term" value="P:DNA recombination"/>
    <property type="evidence" value="ECO:0007669"/>
    <property type="project" value="UniProtKB-KW"/>
</dbReference>
<evidence type="ECO:0000256" key="4">
    <source>
        <dbReference type="ARBA" id="ARBA00023172"/>
    </source>
</evidence>
<name>A0A2M7XGP0_9BACT</name>
<keyword evidence="4" id="KW-0233">DNA recombination</keyword>
<accession>A0A2M7XGP0</accession>
<feature type="coiled-coil region" evidence="5">
    <location>
        <begin position="324"/>
        <end position="351"/>
    </location>
</feature>
<dbReference type="InterPro" id="IPR003798">
    <property type="entry name" value="DNA_recombination_RmuC"/>
</dbReference>
<dbReference type="PANTHER" id="PTHR30563:SF0">
    <property type="entry name" value="DNA RECOMBINATION PROTEIN RMUC"/>
    <property type="match status" value="1"/>
</dbReference>
<dbReference type="PANTHER" id="PTHR30563">
    <property type="entry name" value="DNA RECOMBINATION PROTEIN RMUC"/>
    <property type="match status" value="1"/>
</dbReference>
<protein>
    <submittedName>
        <fullName evidence="6">DNA recombination protein RmuC</fullName>
    </submittedName>
</protein>
<dbReference type="Pfam" id="PF02646">
    <property type="entry name" value="RmuC"/>
    <property type="match status" value="1"/>
</dbReference>